<protein>
    <recommendedName>
        <fullName evidence="4">Methanethiol oxidase</fullName>
        <ecNumber evidence="3">1.8.3.4</ecNumber>
    </recommendedName>
</protein>
<evidence type="ECO:0000256" key="2">
    <source>
        <dbReference type="ARBA" id="ARBA00005606"/>
    </source>
</evidence>
<feature type="region of interest" description="Disordered" evidence="6">
    <location>
        <begin position="1"/>
        <end position="45"/>
    </location>
</feature>
<name>A0A5N5ZSF6_9ACTN</name>
<dbReference type="PANTHER" id="PTHR23300:SF0">
    <property type="entry name" value="METHANETHIOL OXIDASE"/>
    <property type="match status" value="1"/>
</dbReference>
<evidence type="ECO:0000256" key="3">
    <source>
        <dbReference type="ARBA" id="ARBA00012510"/>
    </source>
</evidence>
<dbReference type="InterPro" id="IPR008826">
    <property type="entry name" value="Se-bd"/>
</dbReference>
<dbReference type="Proteomes" id="UP000314251">
    <property type="component" value="Unassembled WGS sequence"/>
</dbReference>
<feature type="compositionally biased region" description="Basic and acidic residues" evidence="6">
    <location>
        <begin position="1"/>
        <end position="41"/>
    </location>
</feature>
<dbReference type="EMBL" id="VDLY02000030">
    <property type="protein sequence ID" value="KAB8157878.1"/>
    <property type="molecule type" value="Genomic_DNA"/>
</dbReference>
<evidence type="ECO:0000256" key="5">
    <source>
        <dbReference type="ARBA" id="ARBA00047539"/>
    </source>
</evidence>
<evidence type="ECO:0000313" key="8">
    <source>
        <dbReference type="Proteomes" id="UP000314251"/>
    </source>
</evidence>
<comment type="similarity">
    <text evidence="2">Belongs to the selenium-binding protein family.</text>
</comment>
<dbReference type="Pfam" id="PF05694">
    <property type="entry name" value="SBP56"/>
    <property type="match status" value="1"/>
</dbReference>
<dbReference type="RefSeq" id="WP_139675331.1">
    <property type="nucleotide sequence ID" value="NZ_VDLY02000030.1"/>
</dbReference>
<dbReference type="AlphaFoldDB" id="A0A5N5ZSF6"/>
<reference evidence="7" key="1">
    <citation type="submission" date="2019-10" db="EMBL/GenBank/DDBJ databases">
        <title>Nonomuraea sp. nov., isolated from Phyllanthus amarus.</title>
        <authorList>
            <person name="Klykleung N."/>
            <person name="Tanasupawat S."/>
        </authorList>
    </citation>
    <scope>NUCLEOTIDE SEQUENCE [LARGE SCALE GENOMIC DNA]</scope>
    <source>
        <strain evidence="7">3MP-10</strain>
    </source>
</reference>
<evidence type="ECO:0000256" key="1">
    <source>
        <dbReference type="ARBA" id="ARBA00005177"/>
    </source>
</evidence>
<dbReference type="PANTHER" id="PTHR23300">
    <property type="entry name" value="METHANETHIOL OXIDASE"/>
    <property type="match status" value="1"/>
</dbReference>
<dbReference type="Gene3D" id="2.130.10.10">
    <property type="entry name" value="YVTN repeat-like/Quinoprotein amine dehydrogenase"/>
    <property type="match status" value="1"/>
</dbReference>
<comment type="catalytic activity">
    <reaction evidence="5">
        <text>methanethiol + O2 + H2O = hydrogen sulfide + formaldehyde + H2O2 + H(+)</text>
        <dbReference type="Rhea" id="RHEA:11812"/>
        <dbReference type="ChEBI" id="CHEBI:15377"/>
        <dbReference type="ChEBI" id="CHEBI:15378"/>
        <dbReference type="ChEBI" id="CHEBI:15379"/>
        <dbReference type="ChEBI" id="CHEBI:16007"/>
        <dbReference type="ChEBI" id="CHEBI:16240"/>
        <dbReference type="ChEBI" id="CHEBI:16842"/>
        <dbReference type="ChEBI" id="CHEBI:29919"/>
        <dbReference type="EC" id="1.8.3.4"/>
    </reaction>
</comment>
<evidence type="ECO:0000256" key="4">
    <source>
        <dbReference type="ARBA" id="ARBA00015601"/>
    </source>
</evidence>
<dbReference type="OrthoDB" id="9768634at2"/>
<proteinExistence type="inferred from homology"/>
<organism evidence="7 8">
    <name type="scientific">Streptomyces mimosae</name>
    <dbReference type="NCBI Taxonomy" id="2586635"/>
    <lineage>
        <taxon>Bacteria</taxon>
        <taxon>Bacillati</taxon>
        <taxon>Actinomycetota</taxon>
        <taxon>Actinomycetes</taxon>
        <taxon>Kitasatosporales</taxon>
        <taxon>Streptomycetaceae</taxon>
        <taxon>Streptomyces</taxon>
    </lineage>
</organism>
<comment type="pathway">
    <text evidence="1">Organosulfur degradation.</text>
</comment>
<sequence>MATEPHASHTPEHDHQHGAHDGHDHHAGHGAHEGHGAEGGHADPTLYRSPAEAVAAPPEPLAYVVGFDRSGQTPDALFTVDTDPASGTYGQVVGETRLSTLGDELHHFGWNACSSALAHAGHHSPERRYLLLPGLRSSRLHVYDTQPDPVKPRLVKVVEPAELAERAGYSRPHTLHCGPDGVFLSCLGGANGDEGPGGVALLDHESFEVLRAWETERGPQYLAYDVWWHLNSGIAVTSEWGTPGMVENGINPELLLGRSYGHALHFWDLATGRHRQRIDLGDQHQMALELRPAHDPEATWGFVGVVVNVEDLSASVWIWYWDGDEFAVRKVITLPAQPAVPDQLPPALRPFGAVPPLVTDLNLSVDDRWLYVSAWGTGELHQYDVSDPFQPRHTATVRLGGITARAAHPAAPDVPLSGGPQMVEVSRDGRRVYLTNSLYGSWDDQFYPDGVGSWLAKLDADPERGGLTPDVRFFPRDDAFSGLRVHQTHLAGGDASSDSYCYR</sequence>
<dbReference type="GO" id="GO:0018549">
    <property type="term" value="F:methanethiol oxidase activity"/>
    <property type="evidence" value="ECO:0007669"/>
    <property type="project" value="UniProtKB-EC"/>
</dbReference>
<evidence type="ECO:0000256" key="6">
    <source>
        <dbReference type="SAM" id="MobiDB-lite"/>
    </source>
</evidence>
<keyword evidence="8" id="KW-1185">Reference proteome</keyword>
<evidence type="ECO:0000313" key="7">
    <source>
        <dbReference type="EMBL" id="KAB8157878.1"/>
    </source>
</evidence>
<dbReference type="InterPro" id="IPR015943">
    <property type="entry name" value="WD40/YVTN_repeat-like_dom_sf"/>
</dbReference>
<gene>
    <name evidence="7" type="ORF">FH607_029655</name>
</gene>
<comment type="caution">
    <text evidence="7">The sequence shown here is derived from an EMBL/GenBank/DDBJ whole genome shotgun (WGS) entry which is preliminary data.</text>
</comment>
<dbReference type="EC" id="1.8.3.4" evidence="3"/>
<dbReference type="SUPFAM" id="SSF75011">
    <property type="entry name" value="3-carboxy-cis,cis-mucoante lactonizing enzyme"/>
    <property type="match status" value="1"/>
</dbReference>
<accession>A0A5N5ZSF6</accession>
<dbReference type="GO" id="GO:0008430">
    <property type="term" value="F:selenium binding"/>
    <property type="evidence" value="ECO:0007669"/>
    <property type="project" value="InterPro"/>
</dbReference>